<name>A0A4R3MB12_9HYPH</name>
<evidence type="ECO:0000313" key="2">
    <source>
        <dbReference type="Proteomes" id="UP000295678"/>
    </source>
</evidence>
<evidence type="ECO:0000313" key="1">
    <source>
        <dbReference type="EMBL" id="TCT10700.1"/>
    </source>
</evidence>
<dbReference type="InterPro" id="IPR009531">
    <property type="entry name" value="DUF1150"/>
</dbReference>
<dbReference type="AlphaFoldDB" id="A0A4R3MB12"/>
<dbReference type="Pfam" id="PF06620">
    <property type="entry name" value="DUF1150"/>
    <property type="match status" value="1"/>
</dbReference>
<gene>
    <name evidence="1" type="ORF">EDC22_105200</name>
</gene>
<reference evidence="1 2" key="1">
    <citation type="submission" date="2019-03" db="EMBL/GenBank/DDBJ databases">
        <title>Genomic Encyclopedia of Type Strains, Phase IV (KMG-IV): sequencing the most valuable type-strain genomes for metagenomic binning, comparative biology and taxonomic classification.</title>
        <authorList>
            <person name="Goeker M."/>
        </authorList>
    </citation>
    <scope>NUCLEOTIDE SEQUENCE [LARGE SCALE GENOMIC DNA]</scope>
    <source>
        <strain evidence="1 2">DSM 19345</strain>
    </source>
</reference>
<protein>
    <recommendedName>
        <fullName evidence="3">DUF1150 family protein</fullName>
    </recommendedName>
</protein>
<dbReference type="RefSeq" id="WP_132806537.1">
    <property type="nucleotide sequence ID" value="NZ_SMAK01000005.1"/>
</dbReference>
<comment type="caution">
    <text evidence="1">The sequence shown here is derived from an EMBL/GenBank/DDBJ whole genome shotgun (WGS) entry which is preliminary data.</text>
</comment>
<dbReference type="Proteomes" id="UP000295678">
    <property type="component" value="Unassembled WGS sequence"/>
</dbReference>
<proteinExistence type="predicted"/>
<evidence type="ECO:0008006" key="3">
    <source>
        <dbReference type="Google" id="ProtNLM"/>
    </source>
</evidence>
<accession>A0A4R3MB12</accession>
<dbReference type="OrthoDB" id="7865555at2"/>
<organism evidence="1 2">
    <name type="scientific">Tepidamorphus gemmatus</name>
    <dbReference type="NCBI Taxonomy" id="747076"/>
    <lineage>
        <taxon>Bacteria</taxon>
        <taxon>Pseudomonadati</taxon>
        <taxon>Pseudomonadota</taxon>
        <taxon>Alphaproteobacteria</taxon>
        <taxon>Hyphomicrobiales</taxon>
        <taxon>Tepidamorphaceae</taxon>
        <taxon>Tepidamorphus</taxon>
    </lineage>
</organism>
<dbReference type="EMBL" id="SMAK01000005">
    <property type="protein sequence ID" value="TCT10700.1"/>
    <property type="molecule type" value="Genomic_DNA"/>
</dbReference>
<sequence length="90" mass="9645">MERTKNDHARAHPVISPEMLARLGGGQIAYVRPIMSEVLKDLFPNAPAMAPGIRLFALHAADGTPIMLTDSKDAAIAGAHQHELVTVSVH</sequence>
<keyword evidence="2" id="KW-1185">Reference proteome</keyword>